<evidence type="ECO:0000256" key="1">
    <source>
        <dbReference type="SAM" id="MobiDB-lite"/>
    </source>
</evidence>
<protein>
    <submittedName>
        <fullName evidence="2">Uncharacterized protein</fullName>
    </submittedName>
</protein>
<dbReference type="Proteomes" id="UP000466442">
    <property type="component" value="Linkage Group LG9"/>
</dbReference>
<gene>
    <name evidence="2" type="ORF">GE061_019666</name>
</gene>
<dbReference type="AlphaFoldDB" id="A0A6A4JPS2"/>
<evidence type="ECO:0000313" key="3">
    <source>
        <dbReference type="Proteomes" id="UP000466442"/>
    </source>
</evidence>
<organism evidence="2 3">
    <name type="scientific">Apolygus lucorum</name>
    <name type="common">Small green plant bug</name>
    <name type="synonym">Lygocoris lucorum</name>
    <dbReference type="NCBI Taxonomy" id="248454"/>
    <lineage>
        <taxon>Eukaryota</taxon>
        <taxon>Metazoa</taxon>
        <taxon>Ecdysozoa</taxon>
        <taxon>Arthropoda</taxon>
        <taxon>Hexapoda</taxon>
        <taxon>Insecta</taxon>
        <taxon>Pterygota</taxon>
        <taxon>Neoptera</taxon>
        <taxon>Paraneoptera</taxon>
        <taxon>Hemiptera</taxon>
        <taxon>Heteroptera</taxon>
        <taxon>Panheteroptera</taxon>
        <taxon>Cimicomorpha</taxon>
        <taxon>Miridae</taxon>
        <taxon>Mirini</taxon>
        <taxon>Apolygus</taxon>
    </lineage>
</organism>
<feature type="compositionally biased region" description="Pro residues" evidence="1">
    <location>
        <begin position="164"/>
        <end position="174"/>
    </location>
</feature>
<dbReference type="EMBL" id="WIXP02000009">
    <property type="protein sequence ID" value="KAF6205493.1"/>
    <property type="molecule type" value="Genomic_DNA"/>
</dbReference>
<sequence>MALETYACGLRLPRQFVAQGFNGQNEESSKLEDVIDLSKPALHTLLKGLAALLVQLYPDITPKVPSSTSKEKKEEPIKIFRQIMQIPGPMYPPTPSMYPCHQVCRQDQIQNQQSPQIPQESLQNIQMHSHDPCHQMSPQASQEPRLQEYPSVQSSQITGDCFPPSQPNPFFPDC</sequence>
<accession>A0A6A4JPS2</accession>
<feature type="region of interest" description="Disordered" evidence="1">
    <location>
        <begin position="129"/>
        <end position="174"/>
    </location>
</feature>
<keyword evidence="3" id="KW-1185">Reference proteome</keyword>
<reference evidence="2" key="1">
    <citation type="journal article" date="2021" name="Mol. Ecol. Resour.">
        <title>Apolygus lucorum genome provides insights into omnivorousness and mesophyll feeding.</title>
        <authorList>
            <person name="Liu Y."/>
            <person name="Liu H."/>
            <person name="Wang H."/>
            <person name="Huang T."/>
            <person name="Liu B."/>
            <person name="Yang B."/>
            <person name="Yin L."/>
            <person name="Li B."/>
            <person name="Zhang Y."/>
            <person name="Zhang S."/>
            <person name="Jiang F."/>
            <person name="Zhang X."/>
            <person name="Ren Y."/>
            <person name="Wang B."/>
            <person name="Wang S."/>
            <person name="Lu Y."/>
            <person name="Wu K."/>
            <person name="Fan W."/>
            <person name="Wang G."/>
        </authorList>
    </citation>
    <scope>NUCLEOTIDE SEQUENCE</scope>
    <source>
        <strain evidence="2">12Hb</strain>
    </source>
</reference>
<name>A0A6A4JPS2_APOLU</name>
<proteinExistence type="predicted"/>
<comment type="caution">
    <text evidence="2">The sequence shown here is derived from an EMBL/GenBank/DDBJ whole genome shotgun (WGS) entry which is preliminary data.</text>
</comment>
<feature type="compositionally biased region" description="Polar residues" evidence="1">
    <location>
        <begin position="136"/>
        <end position="158"/>
    </location>
</feature>
<evidence type="ECO:0000313" key="2">
    <source>
        <dbReference type="EMBL" id="KAF6205493.1"/>
    </source>
</evidence>